<dbReference type="Gene3D" id="3.90.550.10">
    <property type="entry name" value="Spore Coat Polysaccharide Biosynthesis Protein SpsA, Chain A"/>
    <property type="match status" value="1"/>
</dbReference>
<keyword evidence="4" id="KW-1185">Reference proteome</keyword>
<sequence length="308" mass="34061">MTPLDIGPTHGPGKDEVSMRPGGYQPSVSVCIPVYNGETFLAETVRSVLDQTFRDFELVILENASRDRSAEIATSFRDPRIRVEFNRETLSQPDNWNRAVQLCRAPLVKLLCADDLLHPRCLELQVPPMRDDPAIAVVASRRHMIDEQSRVIVPRRGLGGGLVGTHSGSEVARRVIRNGANPIGEPGAVLFRLEQFVTSGGWRTDRRLIMDLDCWMRLLQYGDFLGVPETLAAFRIQRGSVSAENEQGIYDEQRMLTEELAGSGAFEVGGLDRAIGKVAAPLGRARRKALFRVSQLAARKDESAEKAA</sequence>
<feature type="domain" description="Glycosyltransferase 2-like" evidence="2">
    <location>
        <begin position="29"/>
        <end position="150"/>
    </location>
</feature>
<evidence type="ECO:0000259" key="2">
    <source>
        <dbReference type="Pfam" id="PF00535"/>
    </source>
</evidence>
<protein>
    <submittedName>
        <fullName evidence="3">Glycosyl transferase family 2</fullName>
    </submittedName>
</protein>
<dbReference type="PANTHER" id="PTHR22916:SF3">
    <property type="entry name" value="UDP-GLCNAC:BETAGAL BETA-1,3-N-ACETYLGLUCOSAMINYLTRANSFERASE-LIKE PROTEIN 1"/>
    <property type="match status" value="1"/>
</dbReference>
<keyword evidence="3" id="KW-0808">Transferase</keyword>
<dbReference type="AlphaFoldDB" id="A0A4R1I2X5"/>
<name>A0A4R1I2X5_PSEEN</name>
<evidence type="ECO:0000256" key="1">
    <source>
        <dbReference type="SAM" id="MobiDB-lite"/>
    </source>
</evidence>
<dbReference type="PANTHER" id="PTHR22916">
    <property type="entry name" value="GLYCOSYLTRANSFERASE"/>
    <property type="match status" value="1"/>
</dbReference>
<comment type="caution">
    <text evidence="3">The sequence shown here is derived from an EMBL/GenBank/DDBJ whole genome shotgun (WGS) entry which is preliminary data.</text>
</comment>
<proteinExistence type="predicted"/>
<reference evidence="3 4" key="1">
    <citation type="submission" date="2019-03" db="EMBL/GenBank/DDBJ databases">
        <title>Sequencing the genomes of 1000 actinobacteria strains.</title>
        <authorList>
            <person name="Klenk H.-P."/>
        </authorList>
    </citation>
    <scope>NUCLEOTIDE SEQUENCE [LARGE SCALE GENOMIC DNA]</scope>
    <source>
        <strain evidence="3 4">DSM 44969</strain>
    </source>
</reference>
<dbReference type="GO" id="GO:0016758">
    <property type="term" value="F:hexosyltransferase activity"/>
    <property type="evidence" value="ECO:0007669"/>
    <property type="project" value="UniProtKB-ARBA"/>
</dbReference>
<evidence type="ECO:0000313" key="3">
    <source>
        <dbReference type="EMBL" id="TCK24302.1"/>
    </source>
</evidence>
<organism evidence="3 4">
    <name type="scientific">Pseudonocardia endophytica</name>
    <dbReference type="NCBI Taxonomy" id="401976"/>
    <lineage>
        <taxon>Bacteria</taxon>
        <taxon>Bacillati</taxon>
        <taxon>Actinomycetota</taxon>
        <taxon>Actinomycetes</taxon>
        <taxon>Pseudonocardiales</taxon>
        <taxon>Pseudonocardiaceae</taxon>
        <taxon>Pseudonocardia</taxon>
    </lineage>
</organism>
<dbReference type="InterPro" id="IPR001173">
    <property type="entry name" value="Glyco_trans_2-like"/>
</dbReference>
<dbReference type="EMBL" id="SMFZ01000001">
    <property type="protein sequence ID" value="TCK24302.1"/>
    <property type="molecule type" value="Genomic_DNA"/>
</dbReference>
<accession>A0A4R1I2X5</accession>
<dbReference type="SUPFAM" id="SSF53448">
    <property type="entry name" value="Nucleotide-diphospho-sugar transferases"/>
    <property type="match status" value="1"/>
</dbReference>
<dbReference type="Pfam" id="PF00535">
    <property type="entry name" value="Glycos_transf_2"/>
    <property type="match status" value="1"/>
</dbReference>
<dbReference type="InterPro" id="IPR029044">
    <property type="entry name" value="Nucleotide-diphossugar_trans"/>
</dbReference>
<feature type="region of interest" description="Disordered" evidence="1">
    <location>
        <begin position="1"/>
        <end position="21"/>
    </location>
</feature>
<dbReference type="Proteomes" id="UP000295560">
    <property type="component" value="Unassembled WGS sequence"/>
</dbReference>
<gene>
    <name evidence="3" type="ORF">EV378_0074</name>
</gene>
<evidence type="ECO:0000313" key="4">
    <source>
        <dbReference type="Proteomes" id="UP000295560"/>
    </source>
</evidence>